<reference evidence="1 2" key="1">
    <citation type="journal article" date="2020" name="Mol. Biol. Evol.">
        <title>Distinct Expression and Methylation Patterns for Genes with Different Fates following a Single Whole-Genome Duplication in Flowering Plants.</title>
        <authorList>
            <person name="Shi T."/>
            <person name="Rahmani R.S."/>
            <person name="Gugger P.F."/>
            <person name="Wang M."/>
            <person name="Li H."/>
            <person name="Zhang Y."/>
            <person name="Li Z."/>
            <person name="Wang Q."/>
            <person name="Van de Peer Y."/>
            <person name="Marchal K."/>
            <person name="Chen J."/>
        </authorList>
    </citation>
    <scope>NUCLEOTIDE SEQUENCE [LARGE SCALE GENOMIC DNA]</scope>
    <source>
        <tissue evidence="1">Leaf</tissue>
    </source>
</reference>
<dbReference type="AlphaFoldDB" id="A0A822ZRZ8"/>
<proteinExistence type="predicted"/>
<comment type="caution">
    <text evidence="1">The sequence shown here is derived from an EMBL/GenBank/DDBJ whole genome shotgun (WGS) entry which is preliminary data.</text>
</comment>
<dbReference type="Proteomes" id="UP000607653">
    <property type="component" value="Unassembled WGS sequence"/>
</dbReference>
<organism evidence="1 2">
    <name type="scientific">Nelumbo nucifera</name>
    <name type="common">Sacred lotus</name>
    <dbReference type="NCBI Taxonomy" id="4432"/>
    <lineage>
        <taxon>Eukaryota</taxon>
        <taxon>Viridiplantae</taxon>
        <taxon>Streptophyta</taxon>
        <taxon>Embryophyta</taxon>
        <taxon>Tracheophyta</taxon>
        <taxon>Spermatophyta</taxon>
        <taxon>Magnoliopsida</taxon>
        <taxon>Proteales</taxon>
        <taxon>Nelumbonaceae</taxon>
        <taxon>Nelumbo</taxon>
    </lineage>
</organism>
<name>A0A822ZRZ8_NELNU</name>
<accession>A0A822ZRZ8</accession>
<dbReference type="EMBL" id="DUZY01000008">
    <property type="protein sequence ID" value="DAD47643.1"/>
    <property type="molecule type" value="Genomic_DNA"/>
</dbReference>
<evidence type="ECO:0000313" key="2">
    <source>
        <dbReference type="Proteomes" id="UP000607653"/>
    </source>
</evidence>
<gene>
    <name evidence="1" type="ORF">HUJ06_017580</name>
</gene>
<protein>
    <submittedName>
        <fullName evidence="1">Uncharacterized protein</fullName>
    </submittedName>
</protein>
<evidence type="ECO:0000313" key="1">
    <source>
        <dbReference type="EMBL" id="DAD47643.1"/>
    </source>
</evidence>
<sequence>MLLFSLLQTKPSQKQFGLYAICRWPEPCLLKSE</sequence>
<keyword evidence="2" id="KW-1185">Reference proteome</keyword>